<dbReference type="InterPro" id="IPR023227">
    <property type="entry name" value="SAM_OH_AdoTrfase_C_sf"/>
</dbReference>
<comment type="similarity">
    <text evidence="2">Belongs to the SAM hydrolase / SAM-dependent halogenase family.</text>
</comment>
<keyword evidence="6" id="KW-1185">Reference proteome</keyword>
<reference evidence="5 6" key="1">
    <citation type="submission" date="2018-11" db="EMBL/GenBank/DDBJ databases">
        <title>Schleiferia aggregans sp. nov., a moderately thermophilic heterotrophic bacterium isolated from microbial mats at a terrestrial hot spring.</title>
        <authorList>
            <person name="Iino T."/>
            <person name="Ohkuma M."/>
            <person name="Haruta S."/>
        </authorList>
    </citation>
    <scope>NUCLEOTIDE SEQUENCE [LARGE SCALE GENOMIC DNA]</scope>
    <source>
        <strain evidence="5 6">LA</strain>
    </source>
</reference>
<keyword evidence="1" id="KW-0949">S-adenosyl-L-methionine</keyword>
<organism evidence="5 6">
    <name type="scientific">Thermaurantimonas aggregans</name>
    <dbReference type="NCBI Taxonomy" id="2173829"/>
    <lineage>
        <taxon>Bacteria</taxon>
        <taxon>Pseudomonadati</taxon>
        <taxon>Bacteroidota</taxon>
        <taxon>Flavobacteriia</taxon>
        <taxon>Flavobacteriales</taxon>
        <taxon>Schleiferiaceae</taxon>
        <taxon>Thermaurantimonas</taxon>
    </lineage>
</organism>
<dbReference type="PANTHER" id="PTHR35092:SF1">
    <property type="entry name" value="CHLORINASE MJ1651"/>
    <property type="match status" value="1"/>
</dbReference>
<dbReference type="EMBL" id="BHZE01000020">
    <property type="protein sequence ID" value="GCD78286.1"/>
    <property type="molecule type" value="Genomic_DNA"/>
</dbReference>
<dbReference type="Proteomes" id="UP000286715">
    <property type="component" value="Unassembled WGS sequence"/>
</dbReference>
<proteinExistence type="inferred from homology"/>
<evidence type="ECO:0000313" key="5">
    <source>
        <dbReference type="EMBL" id="GCD78286.1"/>
    </source>
</evidence>
<name>A0A401XMS4_9FLAO</name>
<feature type="domain" description="S-adenosyl-l-methionine hydroxide adenosyltransferase C-terminal" evidence="4">
    <location>
        <begin position="173"/>
        <end position="273"/>
    </location>
</feature>
<evidence type="ECO:0008006" key="7">
    <source>
        <dbReference type="Google" id="ProtNLM"/>
    </source>
</evidence>
<dbReference type="OrthoDB" id="9792195at2"/>
<dbReference type="Pfam" id="PF01887">
    <property type="entry name" value="SAM_HAT_N"/>
    <property type="match status" value="1"/>
</dbReference>
<evidence type="ECO:0000313" key="6">
    <source>
        <dbReference type="Proteomes" id="UP000286715"/>
    </source>
</evidence>
<dbReference type="InterPro" id="IPR002747">
    <property type="entry name" value="SAM_OH_AdoTrfase"/>
</dbReference>
<sequence>MPLITLTSDYGLRDHYVGALKALIYQYHESAKIIDISHQISTFKVSEAAAVLLFARQYFPENSVHIVCIDENPVSEAASSRILAGYIEGQYYITADNGFLGYINFHKTAAKVVEIPIDANDRISWRAHTMAKAAAAIAKEIDLEQIGYDSGEYLSNGFPHPYFRNNETQLLAQVIYIDEYGNILTNVHKRYFEKNFQRSSFEIKIRNNAIRKLVTGYQELKTRNTGEAFALFNAAGFLEIGLINSANVHQPKGYARSLGADKLLGVKTGDTITIDFQ</sequence>
<accession>A0A401XMS4</accession>
<dbReference type="PANTHER" id="PTHR35092">
    <property type="entry name" value="CHLORINASE MJ1651"/>
    <property type="match status" value="1"/>
</dbReference>
<evidence type="ECO:0000259" key="4">
    <source>
        <dbReference type="Pfam" id="PF20257"/>
    </source>
</evidence>
<gene>
    <name evidence="5" type="ORF">JCM31826_17680</name>
</gene>
<dbReference type="InterPro" id="IPR023228">
    <property type="entry name" value="SAM_OH_AdoTrfase_N_sf"/>
</dbReference>
<dbReference type="Pfam" id="PF20257">
    <property type="entry name" value="SAM_HAT_C"/>
    <property type="match status" value="1"/>
</dbReference>
<dbReference type="Gene3D" id="3.40.50.10790">
    <property type="entry name" value="S-adenosyl-l-methionine hydroxide adenosyltransferase, N-terminal"/>
    <property type="match status" value="1"/>
</dbReference>
<dbReference type="SUPFAM" id="SSF101852">
    <property type="entry name" value="Bacterial fluorinating enzyme, C-terminal domain"/>
    <property type="match status" value="1"/>
</dbReference>
<comment type="caution">
    <text evidence="5">The sequence shown here is derived from an EMBL/GenBank/DDBJ whole genome shotgun (WGS) entry which is preliminary data.</text>
</comment>
<evidence type="ECO:0000259" key="3">
    <source>
        <dbReference type="Pfam" id="PF01887"/>
    </source>
</evidence>
<dbReference type="AlphaFoldDB" id="A0A401XMS4"/>
<evidence type="ECO:0000256" key="2">
    <source>
        <dbReference type="ARBA" id="ARBA00024035"/>
    </source>
</evidence>
<dbReference type="InterPro" id="IPR046470">
    <property type="entry name" value="SAM_HAT_C"/>
</dbReference>
<dbReference type="Gene3D" id="2.40.30.90">
    <property type="entry name" value="Bacterial fluorinating enzyme like"/>
    <property type="match status" value="1"/>
</dbReference>
<dbReference type="PIRSF" id="PIRSF006779">
    <property type="entry name" value="UCP006779"/>
    <property type="match status" value="1"/>
</dbReference>
<feature type="domain" description="S-adenosyl-l-methionine hydroxide adenosyltransferase N-terminal" evidence="3">
    <location>
        <begin position="4"/>
        <end position="147"/>
    </location>
</feature>
<dbReference type="InterPro" id="IPR046469">
    <property type="entry name" value="SAM_HAT_N"/>
</dbReference>
<dbReference type="SUPFAM" id="SSF102522">
    <property type="entry name" value="Bacterial fluorinating enzyme, N-terminal domain"/>
    <property type="match status" value="1"/>
</dbReference>
<evidence type="ECO:0000256" key="1">
    <source>
        <dbReference type="ARBA" id="ARBA00022691"/>
    </source>
</evidence>
<protein>
    <recommendedName>
        <fullName evidence="7">SAM-dependent chlorinase/fluorinase</fullName>
    </recommendedName>
</protein>
<dbReference type="RefSeq" id="WP_124398349.1">
    <property type="nucleotide sequence ID" value="NZ_BHZE01000020.1"/>
</dbReference>